<comment type="caution">
    <text evidence="1">The sequence shown here is derived from an EMBL/GenBank/DDBJ whole genome shotgun (WGS) entry which is preliminary data.</text>
</comment>
<protein>
    <submittedName>
        <fullName evidence="1">6718_t:CDS:1</fullName>
    </submittedName>
</protein>
<gene>
    <name evidence="1" type="ORF">ACOLOM_LOCUS770</name>
</gene>
<evidence type="ECO:0000313" key="2">
    <source>
        <dbReference type="Proteomes" id="UP000789525"/>
    </source>
</evidence>
<dbReference type="EMBL" id="CAJVPT010000842">
    <property type="protein sequence ID" value="CAG8451471.1"/>
    <property type="molecule type" value="Genomic_DNA"/>
</dbReference>
<reference evidence="1" key="1">
    <citation type="submission" date="2021-06" db="EMBL/GenBank/DDBJ databases">
        <authorList>
            <person name="Kallberg Y."/>
            <person name="Tangrot J."/>
            <person name="Rosling A."/>
        </authorList>
    </citation>
    <scope>NUCLEOTIDE SEQUENCE</scope>
    <source>
        <strain evidence="1">CL356</strain>
    </source>
</reference>
<organism evidence="1 2">
    <name type="scientific">Acaulospora colombiana</name>
    <dbReference type="NCBI Taxonomy" id="27376"/>
    <lineage>
        <taxon>Eukaryota</taxon>
        <taxon>Fungi</taxon>
        <taxon>Fungi incertae sedis</taxon>
        <taxon>Mucoromycota</taxon>
        <taxon>Glomeromycotina</taxon>
        <taxon>Glomeromycetes</taxon>
        <taxon>Diversisporales</taxon>
        <taxon>Acaulosporaceae</taxon>
        <taxon>Acaulospora</taxon>
    </lineage>
</organism>
<sequence>MMFAYMRVEEDLVGILSGIVNRVCQNVLNYYYCYCIQYDLLTLCCEDEDDDADRGMEKILDATSFLSLSDPLCNFCHFTFHTSDDLDNAATFEHVNDPNVTTTDVTIDSVTGCDDTTTSLTIDLIDYPVIEPESTTNNDLGRELFPGGWEEFENYYNNMSLYGNNWK</sequence>
<dbReference type="Proteomes" id="UP000789525">
    <property type="component" value="Unassembled WGS sequence"/>
</dbReference>
<name>A0ACA9K4A6_9GLOM</name>
<accession>A0ACA9K4A6</accession>
<evidence type="ECO:0000313" key="1">
    <source>
        <dbReference type="EMBL" id="CAG8451471.1"/>
    </source>
</evidence>
<keyword evidence="2" id="KW-1185">Reference proteome</keyword>
<proteinExistence type="predicted"/>